<feature type="compositionally biased region" description="Basic and acidic residues" evidence="1">
    <location>
        <begin position="1"/>
        <end position="18"/>
    </location>
</feature>
<keyword evidence="2" id="KW-1133">Transmembrane helix</keyword>
<accession>A0A8T2QCE3</accession>
<dbReference type="AlphaFoldDB" id="A0A8T2QCE3"/>
<evidence type="ECO:0008006" key="5">
    <source>
        <dbReference type="Google" id="ProtNLM"/>
    </source>
</evidence>
<evidence type="ECO:0000256" key="2">
    <source>
        <dbReference type="SAM" id="Phobius"/>
    </source>
</evidence>
<feature type="region of interest" description="Disordered" evidence="1">
    <location>
        <begin position="140"/>
        <end position="192"/>
    </location>
</feature>
<feature type="region of interest" description="Disordered" evidence="1">
    <location>
        <begin position="75"/>
        <end position="120"/>
    </location>
</feature>
<name>A0A8T2QCE3_CERRI</name>
<evidence type="ECO:0000313" key="3">
    <source>
        <dbReference type="EMBL" id="KAH7281364.1"/>
    </source>
</evidence>
<protein>
    <recommendedName>
        <fullName evidence="5">Transmembrane protein</fullName>
    </recommendedName>
</protein>
<evidence type="ECO:0000313" key="4">
    <source>
        <dbReference type="Proteomes" id="UP000825935"/>
    </source>
</evidence>
<feature type="compositionally biased region" description="Polar residues" evidence="1">
    <location>
        <begin position="159"/>
        <end position="175"/>
    </location>
</feature>
<feature type="region of interest" description="Disordered" evidence="1">
    <location>
        <begin position="1"/>
        <end position="26"/>
    </location>
</feature>
<dbReference type="OrthoDB" id="1935469at2759"/>
<feature type="transmembrane region" description="Helical" evidence="2">
    <location>
        <begin position="208"/>
        <end position="239"/>
    </location>
</feature>
<feature type="compositionally biased region" description="Polar residues" evidence="1">
    <location>
        <begin position="182"/>
        <end position="192"/>
    </location>
</feature>
<organism evidence="3 4">
    <name type="scientific">Ceratopteris richardii</name>
    <name type="common">Triangle waterfern</name>
    <dbReference type="NCBI Taxonomy" id="49495"/>
    <lineage>
        <taxon>Eukaryota</taxon>
        <taxon>Viridiplantae</taxon>
        <taxon>Streptophyta</taxon>
        <taxon>Embryophyta</taxon>
        <taxon>Tracheophyta</taxon>
        <taxon>Polypodiopsida</taxon>
        <taxon>Polypodiidae</taxon>
        <taxon>Polypodiales</taxon>
        <taxon>Pteridineae</taxon>
        <taxon>Pteridaceae</taxon>
        <taxon>Parkerioideae</taxon>
        <taxon>Ceratopteris</taxon>
    </lineage>
</organism>
<keyword evidence="2" id="KW-0812">Transmembrane</keyword>
<comment type="caution">
    <text evidence="3">The sequence shown here is derived from an EMBL/GenBank/DDBJ whole genome shotgun (WGS) entry which is preliminary data.</text>
</comment>
<reference evidence="3" key="1">
    <citation type="submission" date="2021-08" db="EMBL/GenBank/DDBJ databases">
        <title>WGS assembly of Ceratopteris richardii.</title>
        <authorList>
            <person name="Marchant D.B."/>
            <person name="Chen G."/>
            <person name="Jenkins J."/>
            <person name="Shu S."/>
            <person name="Leebens-Mack J."/>
            <person name="Grimwood J."/>
            <person name="Schmutz J."/>
            <person name="Soltis P."/>
            <person name="Soltis D."/>
            <person name="Chen Z.-H."/>
        </authorList>
    </citation>
    <scope>NUCLEOTIDE SEQUENCE</scope>
    <source>
        <strain evidence="3">Whitten #5841</strain>
        <tissue evidence="3">Leaf</tissue>
    </source>
</reference>
<dbReference type="EMBL" id="CM035441">
    <property type="protein sequence ID" value="KAH7281364.1"/>
    <property type="molecule type" value="Genomic_DNA"/>
</dbReference>
<keyword evidence="4" id="KW-1185">Reference proteome</keyword>
<keyword evidence="2" id="KW-0472">Membrane</keyword>
<evidence type="ECO:0000256" key="1">
    <source>
        <dbReference type="SAM" id="MobiDB-lite"/>
    </source>
</evidence>
<gene>
    <name evidence="3" type="ORF">KP509_36G043600</name>
</gene>
<dbReference type="Proteomes" id="UP000825935">
    <property type="component" value="Chromosome 36"/>
</dbReference>
<proteinExistence type="predicted"/>
<sequence>MPRLERPSSARDMADMPVRRSRSGKDLAASFHRLKRLVGDVKSARRSFVAHHSRLSEVVSVAFYSLSKDPLPRRDLHHVDDPLPSVAPGVSPLVSRRSRRMDQEPPDSPSSKLPSTVPAHRSASLPSQWIFQEPSSLCSSTEPSFPRNPTRASLRPFTSKVSTSFAPSSAKSGCSSMIRPSHQGTESRNSRCLNSGAYPGRRLPQSAFWASLFLVFICFFLCTGKEVAVVLAVGIYILIRIIRSLATDRDNEDSPESDMRGASLCMSSAISAGRKNILFGSSNQESLVRSASSPSLCCLSQGKEHSECLDGLSYLQSSAIVLRDSEHFSARVKLGIILMLALCGLAYGQIVAVCLCSCCILLYANIIKARP</sequence>
<feature type="transmembrane region" description="Helical" evidence="2">
    <location>
        <begin position="336"/>
        <end position="364"/>
    </location>
</feature>